<feature type="transmembrane region" description="Helical" evidence="1">
    <location>
        <begin position="7"/>
        <end position="29"/>
    </location>
</feature>
<proteinExistence type="predicted"/>
<keyword evidence="1" id="KW-0472">Membrane</keyword>
<name>A0A1W1EDD5_9ZZZZ</name>
<organism evidence="2">
    <name type="scientific">hydrothermal vent metagenome</name>
    <dbReference type="NCBI Taxonomy" id="652676"/>
    <lineage>
        <taxon>unclassified sequences</taxon>
        <taxon>metagenomes</taxon>
        <taxon>ecological metagenomes</taxon>
    </lineage>
</organism>
<protein>
    <submittedName>
        <fullName evidence="2">Uncharacterized protein</fullName>
    </submittedName>
</protein>
<gene>
    <name evidence="2" type="ORF">MNB_SV-5-673</name>
</gene>
<evidence type="ECO:0000313" key="2">
    <source>
        <dbReference type="EMBL" id="SFZ98042.1"/>
    </source>
</evidence>
<accession>A0A1W1EDD5</accession>
<keyword evidence="1" id="KW-1133">Transmembrane helix</keyword>
<dbReference type="AlphaFoldDB" id="A0A1W1EDD5"/>
<sequence length="73" mass="8431">MKVMKIASLITGVIFALFGILLLAQMWATIMPWDIFIKLSITALIVIVITFGLALLYREYMEEKSMKEEKYLD</sequence>
<evidence type="ECO:0000256" key="1">
    <source>
        <dbReference type="SAM" id="Phobius"/>
    </source>
</evidence>
<reference evidence="2" key="1">
    <citation type="submission" date="2016-10" db="EMBL/GenBank/DDBJ databases">
        <authorList>
            <person name="de Groot N.N."/>
        </authorList>
    </citation>
    <scope>NUCLEOTIDE SEQUENCE</scope>
</reference>
<dbReference type="EMBL" id="FPKX01000033">
    <property type="protein sequence ID" value="SFZ98042.1"/>
    <property type="molecule type" value="Genomic_DNA"/>
</dbReference>
<keyword evidence="1" id="KW-0812">Transmembrane</keyword>
<feature type="transmembrane region" description="Helical" evidence="1">
    <location>
        <begin position="35"/>
        <end position="57"/>
    </location>
</feature>